<keyword evidence="6" id="KW-1185">Reference proteome</keyword>
<evidence type="ECO:0000313" key="6">
    <source>
        <dbReference type="Proteomes" id="UP000007648"/>
    </source>
</evidence>
<dbReference type="InterPro" id="IPR012674">
    <property type="entry name" value="Calycin"/>
</dbReference>
<organism evidence="5 6">
    <name type="scientific">Sarcophilus harrisii</name>
    <name type="common">Tasmanian devil</name>
    <name type="synonym">Sarcophilus laniarius</name>
    <dbReference type="NCBI Taxonomy" id="9305"/>
    <lineage>
        <taxon>Eukaryota</taxon>
        <taxon>Metazoa</taxon>
        <taxon>Chordata</taxon>
        <taxon>Craniata</taxon>
        <taxon>Vertebrata</taxon>
        <taxon>Euteleostomi</taxon>
        <taxon>Mammalia</taxon>
        <taxon>Metatheria</taxon>
        <taxon>Dasyuromorphia</taxon>
        <taxon>Dasyuridae</taxon>
        <taxon>Sarcophilus</taxon>
    </lineage>
</organism>
<dbReference type="SUPFAM" id="SSF50814">
    <property type="entry name" value="Lipocalins"/>
    <property type="match status" value="1"/>
</dbReference>
<dbReference type="GO" id="GO:0120162">
    <property type="term" value="P:positive regulation of cold-induced thermogenesis"/>
    <property type="evidence" value="ECO:0007669"/>
    <property type="project" value="Ensembl"/>
</dbReference>
<evidence type="ECO:0000256" key="3">
    <source>
        <dbReference type="RuleBase" id="RU003696"/>
    </source>
</evidence>
<evidence type="ECO:0000256" key="2">
    <source>
        <dbReference type="ARBA" id="ARBA00022448"/>
    </source>
</evidence>
<dbReference type="GeneTree" id="ENSGT00940000154530"/>
<sequence>MNKCLFSTFHCSPKKCLLGLLDGLQTNILEIFSWNPHHTINMVSSLLFSPEFTMAFPTQLLGKWRLVESKGFDEYMKEVGVGMALRKMAGMAKPDVFISENGGVITIKTESTIKTTQFSFKLGEKFEETTADGRKTQTLCTLDNNTLVQHQAWDGKESTITRKVEDGKLLVDCVMNNVTCHRVYEKAE</sequence>
<dbReference type="FunFam" id="2.40.128.20:FF:000001">
    <property type="entry name" value="Fatty acid-binding protein, adipocyte"/>
    <property type="match status" value="1"/>
</dbReference>
<dbReference type="Proteomes" id="UP000007648">
    <property type="component" value="Unassembled WGS sequence"/>
</dbReference>
<evidence type="ECO:0000313" key="5">
    <source>
        <dbReference type="Ensembl" id="ENSSHAP00000022679.1"/>
    </source>
</evidence>
<proteinExistence type="inferred from homology"/>
<evidence type="ECO:0000259" key="4">
    <source>
        <dbReference type="PROSITE" id="PS00214"/>
    </source>
</evidence>
<comment type="similarity">
    <text evidence="1 3">Belongs to the calycin superfamily. Fatty-acid binding protein (FABP) family.</text>
</comment>
<dbReference type="GO" id="GO:0099524">
    <property type="term" value="C:postsynaptic cytosol"/>
    <property type="evidence" value="ECO:0007669"/>
    <property type="project" value="Ensembl"/>
</dbReference>
<dbReference type="GO" id="GO:0005504">
    <property type="term" value="F:fatty acid binding"/>
    <property type="evidence" value="ECO:0007669"/>
    <property type="project" value="Ensembl"/>
</dbReference>
<feature type="domain" description="Cytosolic fatty-acid binding proteins" evidence="4">
    <location>
        <begin position="62"/>
        <end position="79"/>
    </location>
</feature>
<keyword evidence="2 3" id="KW-0813">Transport</keyword>
<dbReference type="PANTHER" id="PTHR11955">
    <property type="entry name" value="FATTY ACID BINDING PROTEIN"/>
    <property type="match status" value="1"/>
</dbReference>
<dbReference type="Pfam" id="PF00061">
    <property type="entry name" value="Lipocalin"/>
    <property type="match status" value="1"/>
</dbReference>
<dbReference type="GO" id="GO:0010829">
    <property type="term" value="P:negative regulation of D-glucose transmembrane transport"/>
    <property type="evidence" value="ECO:0007669"/>
    <property type="project" value="Ensembl"/>
</dbReference>
<dbReference type="GO" id="GO:0042802">
    <property type="term" value="F:identical protein binding"/>
    <property type="evidence" value="ECO:0007669"/>
    <property type="project" value="Ensembl"/>
</dbReference>
<dbReference type="GO" id="GO:0005324">
    <property type="term" value="F:long-chain fatty acid transmembrane transporter activity"/>
    <property type="evidence" value="ECO:0007669"/>
    <property type="project" value="Ensembl"/>
</dbReference>
<dbReference type="PROSITE" id="PS00214">
    <property type="entry name" value="FABP"/>
    <property type="match status" value="1"/>
</dbReference>
<dbReference type="GO" id="GO:0031392">
    <property type="term" value="P:regulation of prostaglandin biosynthetic process"/>
    <property type="evidence" value="ECO:0007669"/>
    <property type="project" value="Ensembl"/>
</dbReference>
<dbReference type="GO" id="GO:0006656">
    <property type="term" value="P:phosphatidylcholine biosynthetic process"/>
    <property type="evidence" value="ECO:0007669"/>
    <property type="project" value="Ensembl"/>
</dbReference>
<reference evidence="5 6" key="1">
    <citation type="journal article" date="2011" name="Proc. Natl. Acad. Sci. U.S.A.">
        <title>Genetic diversity and population structure of the endangered marsupial Sarcophilus harrisii (Tasmanian devil).</title>
        <authorList>
            <person name="Miller W."/>
            <person name="Hayes V.M."/>
            <person name="Ratan A."/>
            <person name="Petersen D.C."/>
            <person name="Wittekindt N.E."/>
            <person name="Miller J."/>
            <person name="Walenz B."/>
            <person name="Knight J."/>
            <person name="Qi J."/>
            <person name="Zhao F."/>
            <person name="Wang Q."/>
            <person name="Bedoya-Reina O.C."/>
            <person name="Katiyar N."/>
            <person name="Tomsho L.P."/>
            <person name="Kasson L.M."/>
            <person name="Hardie R.A."/>
            <person name="Woodbridge P."/>
            <person name="Tindall E.A."/>
            <person name="Bertelsen M.F."/>
            <person name="Dixon D."/>
            <person name="Pyecroft S."/>
            <person name="Helgen K.M."/>
            <person name="Lesk A.M."/>
            <person name="Pringle T.H."/>
            <person name="Patterson N."/>
            <person name="Zhang Y."/>
            <person name="Kreiss A."/>
            <person name="Woods G.M."/>
            <person name="Jones M.E."/>
            <person name="Schuster S.C."/>
        </authorList>
    </citation>
    <scope>NUCLEOTIDE SEQUENCE [LARGE SCALE GENOMIC DNA]</scope>
</reference>
<dbReference type="PRINTS" id="PR00178">
    <property type="entry name" value="FATTYACIDBP"/>
</dbReference>
<dbReference type="AlphaFoldDB" id="A0A7N4NG09"/>
<dbReference type="GO" id="GO:0098978">
    <property type="term" value="C:glutamatergic synapse"/>
    <property type="evidence" value="ECO:0007669"/>
    <property type="project" value="Ensembl"/>
</dbReference>
<dbReference type="GO" id="GO:0005634">
    <property type="term" value="C:nucleus"/>
    <property type="evidence" value="ECO:0007669"/>
    <property type="project" value="Ensembl"/>
</dbReference>
<accession>A0A7N4NG09</accession>
<dbReference type="Gene3D" id="2.40.128.20">
    <property type="match status" value="1"/>
</dbReference>
<dbReference type="GO" id="GO:0035360">
    <property type="term" value="P:positive regulation of peroxisome proliferator activated receptor signaling pathway"/>
    <property type="evidence" value="ECO:0007669"/>
    <property type="project" value="Ensembl"/>
</dbReference>
<dbReference type="InParanoid" id="A0A7N4NG09"/>
<dbReference type="FunCoup" id="A0A7N4NG09">
    <property type="interactions" value="235"/>
</dbReference>
<dbReference type="Ensembl" id="ENSSHAT00000043334.1">
    <property type="protein sequence ID" value="ENSSHAP00000022679.1"/>
    <property type="gene ID" value="ENSSHAG00000023439.1"/>
</dbReference>
<dbReference type="GO" id="GO:0005615">
    <property type="term" value="C:extracellular space"/>
    <property type="evidence" value="ECO:0007669"/>
    <property type="project" value="Ensembl"/>
</dbReference>
<protein>
    <submittedName>
        <fullName evidence="5">Fatty acid binding protein 5</fullName>
    </submittedName>
</protein>
<dbReference type="GO" id="GO:1990379">
    <property type="term" value="P:lipid transport across blood-brain barrier"/>
    <property type="evidence" value="ECO:0007669"/>
    <property type="project" value="Ensembl"/>
</dbReference>
<dbReference type="GO" id="GO:0099092">
    <property type="term" value="C:postsynaptic density, intracellular component"/>
    <property type="evidence" value="ECO:0007669"/>
    <property type="project" value="Ensembl"/>
</dbReference>
<dbReference type="GO" id="GO:0051930">
    <property type="term" value="P:regulation of sensory perception of pain"/>
    <property type="evidence" value="ECO:0007669"/>
    <property type="project" value="Ensembl"/>
</dbReference>
<gene>
    <name evidence="5" type="primary">FABP5</name>
</gene>
<dbReference type="InterPro" id="IPR000463">
    <property type="entry name" value="Fatty_acid-bd"/>
</dbReference>
<dbReference type="InterPro" id="IPR000566">
    <property type="entry name" value="Lipocln_cytosolic_FA-bd_dom"/>
</dbReference>
<dbReference type="GO" id="GO:0001972">
    <property type="term" value="F:retinoic acid binding"/>
    <property type="evidence" value="ECO:0007669"/>
    <property type="project" value="Ensembl"/>
</dbReference>
<reference evidence="5" key="2">
    <citation type="submission" date="2025-08" db="UniProtKB">
        <authorList>
            <consortium name="Ensembl"/>
        </authorList>
    </citation>
    <scope>IDENTIFICATION</scope>
</reference>
<dbReference type="GO" id="GO:0098921">
    <property type="term" value="P:retrograde trans-synaptic signaling by endocannabinoid"/>
    <property type="evidence" value="ECO:0007669"/>
    <property type="project" value="Ensembl"/>
</dbReference>
<name>A0A7N4NG09_SARHA</name>
<dbReference type="GO" id="GO:0099178">
    <property type="term" value="P:regulation of retrograde trans-synaptic signaling by endocanabinoid"/>
    <property type="evidence" value="ECO:0007669"/>
    <property type="project" value="Ensembl"/>
</dbReference>
<evidence type="ECO:0000256" key="1">
    <source>
        <dbReference type="ARBA" id="ARBA00008390"/>
    </source>
</evidence>
<dbReference type="GO" id="GO:0042593">
    <property type="term" value="P:glucose homeostasis"/>
    <property type="evidence" value="ECO:0007669"/>
    <property type="project" value="Ensembl"/>
</dbReference>
<dbReference type="InterPro" id="IPR031259">
    <property type="entry name" value="ILBP"/>
</dbReference>
<dbReference type="GO" id="GO:0006006">
    <property type="term" value="P:glucose metabolic process"/>
    <property type="evidence" value="ECO:0007669"/>
    <property type="project" value="Ensembl"/>
</dbReference>
<reference evidence="5" key="3">
    <citation type="submission" date="2025-09" db="UniProtKB">
        <authorList>
            <consortium name="Ensembl"/>
        </authorList>
    </citation>
    <scope>IDENTIFICATION</scope>
</reference>